<comment type="catalytic activity">
    <reaction evidence="1">
        <text>3-dehydroquinate = 3-dehydroshikimate + H2O</text>
        <dbReference type="Rhea" id="RHEA:21096"/>
        <dbReference type="ChEBI" id="CHEBI:15377"/>
        <dbReference type="ChEBI" id="CHEBI:16630"/>
        <dbReference type="ChEBI" id="CHEBI:32364"/>
        <dbReference type="EC" id="4.2.1.10"/>
    </reaction>
</comment>
<dbReference type="EMBL" id="UYIG01000129">
    <property type="protein sequence ID" value="VDG28992.1"/>
    <property type="molecule type" value="Genomic_DNA"/>
</dbReference>
<dbReference type="EC" id="4.2.1.10" evidence="2"/>
<dbReference type="InterPro" id="IPR013785">
    <property type="entry name" value="Aldolase_TIM"/>
</dbReference>
<dbReference type="AlphaFoldDB" id="A0A660DZX3"/>
<organism evidence="6 7">
    <name type="scientific">Lactiplantibacillus mudanjiangensis</name>
    <dbReference type="NCBI Taxonomy" id="1296538"/>
    <lineage>
        <taxon>Bacteria</taxon>
        <taxon>Bacillati</taxon>
        <taxon>Bacillota</taxon>
        <taxon>Bacilli</taxon>
        <taxon>Lactobacillales</taxon>
        <taxon>Lactobacillaceae</taxon>
        <taxon>Lactiplantibacillus</taxon>
    </lineage>
</organism>
<dbReference type="InterPro" id="IPR001381">
    <property type="entry name" value="DHquinase_I"/>
</dbReference>
<keyword evidence="3" id="KW-0028">Amino-acid biosynthesis</keyword>
<keyword evidence="7" id="KW-1185">Reference proteome</keyword>
<dbReference type="PANTHER" id="PTHR43699">
    <property type="entry name" value="3-DEHYDROQUINATE DEHYDRATASE"/>
    <property type="match status" value="1"/>
</dbReference>
<evidence type="ECO:0000256" key="1">
    <source>
        <dbReference type="ARBA" id="ARBA00001864"/>
    </source>
</evidence>
<dbReference type="GO" id="GO:0046279">
    <property type="term" value="P:3,4-dihydroxybenzoate biosynthetic process"/>
    <property type="evidence" value="ECO:0007669"/>
    <property type="project" value="UniProtKB-ARBA"/>
</dbReference>
<keyword evidence="4" id="KW-0456">Lyase</keyword>
<dbReference type="Proteomes" id="UP000289996">
    <property type="component" value="Unassembled WGS sequence"/>
</dbReference>
<dbReference type="OrthoDB" id="9813659at2"/>
<accession>A0A660DZX3</accession>
<reference evidence="6 7" key="1">
    <citation type="submission" date="2018-11" db="EMBL/GenBank/DDBJ databases">
        <authorList>
            <person name="Wuyts S."/>
        </authorList>
    </citation>
    <scope>NUCLEOTIDE SEQUENCE [LARGE SCALE GENOMIC DNA]</scope>
    <source>
        <strain evidence="6">Lactobacillus mudanjiangensis AMBF249</strain>
    </source>
</reference>
<evidence type="ECO:0000313" key="7">
    <source>
        <dbReference type="Proteomes" id="UP000289996"/>
    </source>
</evidence>
<dbReference type="GO" id="GO:0003855">
    <property type="term" value="F:3-dehydroquinate dehydratase activity"/>
    <property type="evidence" value="ECO:0007669"/>
    <property type="project" value="UniProtKB-EC"/>
</dbReference>
<evidence type="ECO:0000256" key="2">
    <source>
        <dbReference type="ARBA" id="ARBA00012060"/>
    </source>
</evidence>
<dbReference type="Gene3D" id="3.20.20.70">
    <property type="entry name" value="Aldolase class I"/>
    <property type="match status" value="1"/>
</dbReference>
<dbReference type="PANTHER" id="PTHR43699:SF1">
    <property type="entry name" value="3-DEHYDROQUINATE DEHYDRATASE"/>
    <property type="match status" value="1"/>
</dbReference>
<gene>
    <name evidence="6" type="ORF">MUDAN_MDHGFNIF_03385</name>
</gene>
<name>A0A660DZX3_9LACO</name>
<dbReference type="RefSeq" id="WP_130845365.1">
    <property type="nucleotide sequence ID" value="NZ_BJDY01000006.1"/>
</dbReference>
<dbReference type="Pfam" id="PF01487">
    <property type="entry name" value="DHquinase_I"/>
    <property type="match status" value="1"/>
</dbReference>
<protein>
    <recommendedName>
        <fullName evidence="2">3-dehydroquinate dehydratase</fullName>
        <ecNumber evidence="2">4.2.1.10</ecNumber>
    </recommendedName>
</protein>
<keyword evidence="5" id="KW-0704">Schiff base</keyword>
<sequence>MRQVKIGMVTLDARRPKLGVVLAGHTRDQLMGQAAQVLTSAAQIVEWRLDQYVELDNRAELVNTAAQLRQLLGTVPIIATLKPQVVTPETYYQVYVTLANNRAVDALNLDLTMVNDAGFMPLTQQMRQQQVPLILSQTYDQALPTVKDLVADYQALAAAGADVAQLTVRTTSELETLTLMTATAKAREQLTLPLIATVMGPFGQYAAVSGQLMGSSVIFGAVGQITAPGQLTVSQLKQSLQVLTPLTEASHAF</sequence>
<evidence type="ECO:0000256" key="3">
    <source>
        <dbReference type="ARBA" id="ARBA00023141"/>
    </source>
</evidence>
<evidence type="ECO:0000313" key="6">
    <source>
        <dbReference type="EMBL" id="VDG28992.1"/>
    </source>
</evidence>
<proteinExistence type="predicted"/>
<dbReference type="InterPro" id="IPR050146">
    <property type="entry name" value="Type-I_3-dehydroquinase"/>
</dbReference>
<dbReference type="GO" id="GO:0009073">
    <property type="term" value="P:aromatic amino acid family biosynthetic process"/>
    <property type="evidence" value="ECO:0007669"/>
    <property type="project" value="UniProtKB-KW"/>
</dbReference>
<dbReference type="SUPFAM" id="SSF51569">
    <property type="entry name" value="Aldolase"/>
    <property type="match status" value="1"/>
</dbReference>
<keyword evidence="3" id="KW-0057">Aromatic amino acid biosynthesis</keyword>
<evidence type="ECO:0000256" key="5">
    <source>
        <dbReference type="ARBA" id="ARBA00023270"/>
    </source>
</evidence>
<evidence type="ECO:0000256" key="4">
    <source>
        <dbReference type="ARBA" id="ARBA00023239"/>
    </source>
</evidence>
<dbReference type="CDD" id="cd00502">
    <property type="entry name" value="DHQase_I"/>
    <property type="match status" value="1"/>
</dbReference>